<dbReference type="InterPro" id="IPR036265">
    <property type="entry name" value="HIT-like_sf"/>
</dbReference>
<dbReference type="Gene3D" id="3.30.428.10">
    <property type="entry name" value="HIT-like"/>
    <property type="match status" value="1"/>
</dbReference>
<evidence type="ECO:0000313" key="1">
    <source>
        <dbReference type="EMBL" id="KAF5346176.1"/>
    </source>
</evidence>
<gene>
    <name evidence="1" type="ORF">D9758_009984</name>
</gene>
<reference evidence="1 2" key="1">
    <citation type="journal article" date="2020" name="ISME J.">
        <title>Uncovering the hidden diversity of litter-decomposition mechanisms in mushroom-forming fungi.</title>
        <authorList>
            <person name="Floudas D."/>
            <person name="Bentzer J."/>
            <person name="Ahren D."/>
            <person name="Johansson T."/>
            <person name="Persson P."/>
            <person name="Tunlid A."/>
        </authorList>
    </citation>
    <scope>NUCLEOTIDE SEQUENCE [LARGE SCALE GENOMIC DNA]</scope>
    <source>
        <strain evidence="1 2">CBS 291.85</strain>
    </source>
</reference>
<dbReference type="OrthoDB" id="1915375at2759"/>
<proteinExistence type="predicted"/>
<keyword evidence="2" id="KW-1185">Reference proteome</keyword>
<organism evidence="1 2">
    <name type="scientific">Tetrapyrgos nigripes</name>
    <dbReference type="NCBI Taxonomy" id="182062"/>
    <lineage>
        <taxon>Eukaryota</taxon>
        <taxon>Fungi</taxon>
        <taxon>Dikarya</taxon>
        <taxon>Basidiomycota</taxon>
        <taxon>Agaricomycotina</taxon>
        <taxon>Agaricomycetes</taxon>
        <taxon>Agaricomycetidae</taxon>
        <taxon>Agaricales</taxon>
        <taxon>Marasmiineae</taxon>
        <taxon>Marasmiaceae</taxon>
        <taxon>Tetrapyrgos</taxon>
    </lineage>
</organism>
<dbReference type="AlphaFoldDB" id="A0A8H5CQJ7"/>
<dbReference type="EMBL" id="JAACJM010000105">
    <property type="protein sequence ID" value="KAF5346176.1"/>
    <property type="molecule type" value="Genomic_DNA"/>
</dbReference>
<evidence type="ECO:0000313" key="2">
    <source>
        <dbReference type="Proteomes" id="UP000559256"/>
    </source>
</evidence>
<evidence type="ECO:0008006" key="3">
    <source>
        <dbReference type="Google" id="ProtNLM"/>
    </source>
</evidence>
<accession>A0A8H5CQJ7</accession>
<name>A0A8H5CQJ7_9AGAR</name>
<dbReference type="Proteomes" id="UP000559256">
    <property type="component" value="Unassembled WGS sequence"/>
</dbReference>
<comment type="caution">
    <text evidence="1">The sequence shown here is derived from an EMBL/GenBank/DDBJ whole genome shotgun (WGS) entry which is preliminary data.</text>
</comment>
<sequence length="243" mass="27418">MVQKGLIPPALVGKGVGGGPAFRRSETFFTNYEQHNSESLILSKSEDSYIIGNRASHDIRLYSKDCDPMGTDKTAAAAGMSYMHLLIIPKKKVYNVVQLKDNEAIKEMIDHFNKFWQRRDAAEKVNARIRLAMEEREKEVIRSLEKDADKKDAFEKVMQDVRGYAELCAAKLKELRVGEEGIVFRFHAGTDASIPHLHMHVLASPVEFRQHSTLVHDRKAIPAAMVMEVIDAERSLPLSSQVL</sequence>
<protein>
    <recommendedName>
        <fullName evidence="3">HIT domain-containing protein</fullName>
    </recommendedName>
</protein>